<evidence type="ECO:0000313" key="2">
    <source>
        <dbReference type="Proteomes" id="UP000033411"/>
    </source>
</evidence>
<proteinExistence type="predicted"/>
<comment type="caution">
    <text evidence="1">The sequence shown here is derived from an EMBL/GenBank/DDBJ whole genome shotgun (WGS) entry which is preliminary data.</text>
</comment>
<accession>A0A0F5Q2J3</accession>
<name>A0A0F5Q2J3_9HYPH</name>
<reference evidence="1 2" key="1">
    <citation type="submission" date="2015-03" db="EMBL/GenBank/DDBJ databases">
        <authorList>
            <person name="Lepp D."/>
            <person name="Hassan Y.I."/>
            <person name="Li X.-Z."/>
            <person name="Zhou T."/>
        </authorList>
    </citation>
    <scope>NUCLEOTIDE SEQUENCE [LARGE SCALE GENOMIC DNA]</scope>
    <source>
        <strain evidence="1 2">E84</strain>
    </source>
</reference>
<dbReference type="Proteomes" id="UP000033411">
    <property type="component" value="Unassembled WGS sequence"/>
</dbReference>
<dbReference type="PATRIC" id="fig|1293439.3.peg.3710"/>
<evidence type="ECO:0000313" key="1">
    <source>
        <dbReference type="EMBL" id="KKC35080.1"/>
    </source>
</evidence>
<organism evidence="1 2">
    <name type="scientific">Devosia epidermidihirudinis</name>
    <dbReference type="NCBI Taxonomy" id="1293439"/>
    <lineage>
        <taxon>Bacteria</taxon>
        <taxon>Pseudomonadati</taxon>
        <taxon>Pseudomonadota</taxon>
        <taxon>Alphaproteobacteria</taxon>
        <taxon>Hyphomicrobiales</taxon>
        <taxon>Devosiaceae</taxon>
        <taxon>Devosia</taxon>
    </lineage>
</organism>
<dbReference type="EMBL" id="LANJ01000047">
    <property type="protein sequence ID" value="KKC35080.1"/>
    <property type="molecule type" value="Genomic_DNA"/>
</dbReference>
<dbReference type="STRING" id="1293439.WH87_18190"/>
<protein>
    <submittedName>
        <fullName evidence="1">Uncharacterized protein</fullName>
    </submittedName>
</protein>
<keyword evidence="2" id="KW-1185">Reference proteome</keyword>
<gene>
    <name evidence="1" type="ORF">WH87_18190</name>
</gene>
<dbReference type="AlphaFoldDB" id="A0A0F5Q2J3"/>
<sequence length="103" mass="11809">MAEEASMNNVHTLTRHRDIQAWVTNRRGGPAIARIRDRFGEERAELKLSFDRNARNTGDMARADDGISPCSWTAWFAELDRQQLALKIDPDVDAFELVQRQPN</sequence>